<evidence type="ECO:0000313" key="2">
    <source>
        <dbReference type="Proteomes" id="UP000321567"/>
    </source>
</evidence>
<dbReference type="RefSeq" id="WP_147163587.1">
    <property type="nucleotide sequence ID" value="NZ_BJZO01000040.1"/>
</dbReference>
<dbReference type="EMBL" id="BJZO01000040">
    <property type="protein sequence ID" value="GEO81559.1"/>
    <property type="molecule type" value="Genomic_DNA"/>
</dbReference>
<dbReference type="Pfam" id="PF11720">
    <property type="entry name" value="Inhibitor_I78"/>
    <property type="match status" value="1"/>
</dbReference>
<gene>
    <name evidence="1" type="ORF">ROR02_16900</name>
</gene>
<organism evidence="1 2">
    <name type="scientific">Pararhodospirillum oryzae</name>
    <dbReference type="NCBI Taxonomy" id="478448"/>
    <lineage>
        <taxon>Bacteria</taxon>
        <taxon>Pseudomonadati</taxon>
        <taxon>Pseudomonadota</taxon>
        <taxon>Alphaproteobacteria</taxon>
        <taxon>Rhodospirillales</taxon>
        <taxon>Rhodospirillaceae</taxon>
        <taxon>Pararhodospirillum</taxon>
    </lineage>
</organism>
<dbReference type="AlphaFoldDB" id="A0A512H7X3"/>
<evidence type="ECO:0008006" key="3">
    <source>
        <dbReference type="Google" id="ProtNLM"/>
    </source>
</evidence>
<evidence type="ECO:0000313" key="1">
    <source>
        <dbReference type="EMBL" id="GEO81559.1"/>
    </source>
</evidence>
<proteinExistence type="predicted"/>
<comment type="caution">
    <text evidence="1">The sequence shown here is derived from an EMBL/GenBank/DDBJ whole genome shotgun (WGS) entry which is preliminary data.</text>
</comment>
<protein>
    <recommendedName>
        <fullName evidence="3">Peptidase inhibitor I78 family protein</fullName>
    </recommendedName>
</protein>
<name>A0A512H7X3_9PROT</name>
<accession>A0A512H7X3</accession>
<dbReference type="OrthoDB" id="8724542at2"/>
<keyword evidence="2" id="KW-1185">Reference proteome</keyword>
<dbReference type="InterPro" id="IPR021719">
    <property type="entry name" value="Prot_inh_I78"/>
</dbReference>
<dbReference type="Gene3D" id="3.30.10.10">
    <property type="entry name" value="Trypsin Inhibitor V, subunit A"/>
    <property type="match status" value="1"/>
</dbReference>
<dbReference type="PROSITE" id="PS51257">
    <property type="entry name" value="PROKAR_LIPOPROTEIN"/>
    <property type="match status" value="1"/>
</dbReference>
<dbReference type="Proteomes" id="UP000321567">
    <property type="component" value="Unassembled WGS sequence"/>
</dbReference>
<sequence>MTFLATRRATRLGRAGLGLVLALGGAGCSSWWSGSDTPEAGDAATPGACPASRFQDRIGGRLIGSNDPPPSSGAYLRISDLPHPHRILMPGGVSTTDVRPDRLSITLDEAGRIQSLSCE</sequence>
<reference evidence="1 2" key="1">
    <citation type="submission" date="2019-07" db="EMBL/GenBank/DDBJ databases">
        <title>Whole genome shotgun sequence of Rhodospirillum oryzae NBRC 107573.</title>
        <authorList>
            <person name="Hosoyama A."/>
            <person name="Uohara A."/>
            <person name="Ohji S."/>
            <person name="Ichikawa N."/>
        </authorList>
    </citation>
    <scope>NUCLEOTIDE SEQUENCE [LARGE SCALE GENOMIC DNA]</scope>
    <source>
        <strain evidence="1 2">NBRC 107573</strain>
    </source>
</reference>